<protein>
    <submittedName>
        <fullName evidence="1">Uncharacterized protein</fullName>
    </submittedName>
</protein>
<gene>
    <name evidence="1" type="ORF">PoB_003740800</name>
</gene>
<evidence type="ECO:0000313" key="2">
    <source>
        <dbReference type="Proteomes" id="UP000735302"/>
    </source>
</evidence>
<accession>A0AAV4AWK9</accession>
<dbReference type="AlphaFoldDB" id="A0AAV4AWK9"/>
<sequence length="222" mass="24552">MLCSSVEYFSLHQKLGQLVDIGEIHGKLARARTFKLLASKPDTFTDFQAFLHALALTTAVLAQIDMKHNDIRDKINSRTTKTVKFHLSGGEAKGKAVVVGISTEVKVIGEGDGSQVGCGSRHAGSGIPSPLNYSHFARSRSSTVVITGGLFLKHLIPQQRVLDPQQGQSINIITPSPTQRKNKHLYKAATIEDSVWYRKLSCVFCVTRRHVYPTYPTPRRLK</sequence>
<name>A0AAV4AWK9_9GAST</name>
<dbReference type="EMBL" id="BLXT01004211">
    <property type="protein sequence ID" value="GFO10903.1"/>
    <property type="molecule type" value="Genomic_DNA"/>
</dbReference>
<reference evidence="1 2" key="1">
    <citation type="journal article" date="2021" name="Elife">
        <title>Chloroplast acquisition without the gene transfer in kleptoplastic sea slugs, Plakobranchus ocellatus.</title>
        <authorList>
            <person name="Maeda T."/>
            <person name="Takahashi S."/>
            <person name="Yoshida T."/>
            <person name="Shimamura S."/>
            <person name="Takaki Y."/>
            <person name="Nagai Y."/>
            <person name="Toyoda A."/>
            <person name="Suzuki Y."/>
            <person name="Arimoto A."/>
            <person name="Ishii H."/>
            <person name="Satoh N."/>
            <person name="Nishiyama T."/>
            <person name="Hasebe M."/>
            <person name="Maruyama T."/>
            <person name="Minagawa J."/>
            <person name="Obokata J."/>
            <person name="Shigenobu S."/>
        </authorList>
    </citation>
    <scope>NUCLEOTIDE SEQUENCE [LARGE SCALE GENOMIC DNA]</scope>
</reference>
<comment type="caution">
    <text evidence="1">The sequence shown here is derived from an EMBL/GenBank/DDBJ whole genome shotgun (WGS) entry which is preliminary data.</text>
</comment>
<proteinExistence type="predicted"/>
<dbReference type="Proteomes" id="UP000735302">
    <property type="component" value="Unassembled WGS sequence"/>
</dbReference>
<organism evidence="1 2">
    <name type="scientific">Plakobranchus ocellatus</name>
    <dbReference type="NCBI Taxonomy" id="259542"/>
    <lineage>
        <taxon>Eukaryota</taxon>
        <taxon>Metazoa</taxon>
        <taxon>Spiralia</taxon>
        <taxon>Lophotrochozoa</taxon>
        <taxon>Mollusca</taxon>
        <taxon>Gastropoda</taxon>
        <taxon>Heterobranchia</taxon>
        <taxon>Euthyneura</taxon>
        <taxon>Panpulmonata</taxon>
        <taxon>Sacoglossa</taxon>
        <taxon>Placobranchoidea</taxon>
        <taxon>Plakobranchidae</taxon>
        <taxon>Plakobranchus</taxon>
    </lineage>
</organism>
<keyword evidence="2" id="KW-1185">Reference proteome</keyword>
<evidence type="ECO:0000313" key="1">
    <source>
        <dbReference type="EMBL" id="GFO10903.1"/>
    </source>
</evidence>